<dbReference type="eggNOG" id="ENOG503241D">
    <property type="taxonomic scope" value="Bacteria"/>
</dbReference>
<dbReference type="EMBL" id="CP002403">
    <property type="protein sequence ID" value="ADU21117.1"/>
    <property type="molecule type" value="Genomic_DNA"/>
</dbReference>
<feature type="domain" description="SH3b" evidence="3">
    <location>
        <begin position="110"/>
        <end position="164"/>
    </location>
</feature>
<dbReference type="Gene3D" id="2.30.30.40">
    <property type="entry name" value="SH3 Domains"/>
    <property type="match status" value="1"/>
</dbReference>
<keyword evidence="2" id="KW-0812">Transmembrane</keyword>
<feature type="region of interest" description="Disordered" evidence="1">
    <location>
        <begin position="56"/>
        <end position="100"/>
    </location>
</feature>
<feature type="compositionally biased region" description="Polar residues" evidence="1">
    <location>
        <begin position="56"/>
        <end position="65"/>
    </location>
</feature>
<evidence type="ECO:0000313" key="4">
    <source>
        <dbReference type="EMBL" id="ADU21117.1"/>
    </source>
</evidence>
<evidence type="ECO:0000256" key="2">
    <source>
        <dbReference type="SAM" id="Phobius"/>
    </source>
</evidence>
<keyword evidence="2" id="KW-0472">Membrane</keyword>
<dbReference type="InterPro" id="IPR003646">
    <property type="entry name" value="SH3-like_bac-type"/>
</dbReference>
<evidence type="ECO:0000259" key="3">
    <source>
        <dbReference type="Pfam" id="PF08239"/>
    </source>
</evidence>
<proteinExistence type="predicted"/>
<dbReference type="STRING" id="697329.Rumal_0568"/>
<name>E6UG90_RUMA7</name>
<feature type="transmembrane region" description="Helical" evidence="2">
    <location>
        <begin position="12"/>
        <end position="34"/>
    </location>
</feature>
<dbReference type="AlphaFoldDB" id="E6UG90"/>
<sequence length="175" mass="18734" precursor="true">MNKKINFRSVGVASVIVAGIFLVCMVFIIGKVVFASNSENPPAGIDTATINTNVTEPRISNNAKPVTTAPADSADITESGASDESSPSSAAEESSSAPNETETKYITEYAYLHTQPSNEAENIVCMTPGVAVTVLGYEDNGYVKVTFTGNDGELTGYIYRDYLSDYQTVLPPWEQ</sequence>
<reference evidence="4 5" key="1">
    <citation type="journal article" date="2011" name="J. Bacteriol.">
        <title>Complete genome of the cellulolytic ruminal bacterium Ruminococcus albus 7.</title>
        <authorList>
            <person name="Suen G."/>
            <person name="Stevenson D.M."/>
            <person name="Bruce D.C."/>
            <person name="Chertkov O."/>
            <person name="Copeland A."/>
            <person name="Cheng J.F."/>
            <person name="Detter C."/>
            <person name="Detter J.C."/>
            <person name="Goodwin L.A."/>
            <person name="Han C.S."/>
            <person name="Hauser L.J."/>
            <person name="Ivanova N.N."/>
            <person name="Kyrpides N.C."/>
            <person name="Land M.L."/>
            <person name="Lapidus A."/>
            <person name="Lucas S."/>
            <person name="Ovchinnikova G."/>
            <person name="Pitluck S."/>
            <person name="Tapia R."/>
            <person name="Woyke T."/>
            <person name="Boyum J."/>
            <person name="Mead D."/>
            <person name="Weimer P.J."/>
        </authorList>
    </citation>
    <scope>NUCLEOTIDE SEQUENCE [LARGE SCALE GENOMIC DNA]</scope>
    <source>
        <strain evidence="5">ATCC 27210 / DSM 20455 / JCM 14654 / NCDO 2250 / 7</strain>
    </source>
</reference>
<dbReference type="RefSeq" id="WP_013497308.1">
    <property type="nucleotide sequence ID" value="NC_014833.1"/>
</dbReference>
<organism evidence="4 5">
    <name type="scientific">Ruminococcus albus (strain ATCC 27210 / DSM 20455 / JCM 14654 / NCDO 2250 / 7)</name>
    <dbReference type="NCBI Taxonomy" id="697329"/>
    <lineage>
        <taxon>Bacteria</taxon>
        <taxon>Bacillati</taxon>
        <taxon>Bacillota</taxon>
        <taxon>Clostridia</taxon>
        <taxon>Eubacteriales</taxon>
        <taxon>Oscillospiraceae</taxon>
        <taxon>Ruminococcus</taxon>
    </lineage>
</organism>
<accession>E6UG90</accession>
<dbReference type="KEGG" id="ral:Rumal_0568"/>
<keyword evidence="2" id="KW-1133">Transmembrane helix</keyword>
<dbReference type="OrthoDB" id="1821585at2"/>
<evidence type="ECO:0000313" key="5">
    <source>
        <dbReference type="Proteomes" id="UP000006919"/>
    </source>
</evidence>
<evidence type="ECO:0000256" key="1">
    <source>
        <dbReference type="SAM" id="MobiDB-lite"/>
    </source>
</evidence>
<gene>
    <name evidence="4" type="ordered locus">Rumal_0568</name>
</gene>
<feature type="compositionally biased region" description="Low complexity" evidence="1">
    <location>
        <begin position="78"/>
        <end position="97"/>
    </location>
</feature>
<dbReference type="Proteomes" id="UP000006919">
    <property type="component" value="Chromosome"/>
</dbReference>
<dbReference type="HOGENOM" id="CLU_1531439_0_0_9"/>
<protein>
    <recommendedName>
        <fullName evidence="3">SH3b domain-containing protein</fullName>
    </recommendedName>
</protein>
<dbReference type="Pfam" id="PF08239">
    <property type="entry name" value="SH3_3"/>
    <property type="match status" value="1"/>
</dbReference>